<dbReference type="InterPro" id="IPR037395">
    <property type="entry name" value="GSKIP"/>
</dbReference>
<dbReference type="Pfam" id="PF05303">
    <property type="entry name" value="GSKIP_dom"/>
    <property type="match status" value="1"/>
</dbReference>
<dbReference type="GO" id="GO:0005737">
    <property type="term" value="C:cytoplasm"/>
    <property type="evidence" value="ECO:0007669"/>
    <property type="project" value="TreeGrafter"/>
</dbReference>
<evidence type="ECO:0000256" key="2">
    <source>
        <dbReference type="SAM" id="MobiDB-lite"/>
    </source>
</evidence>
<dbReference type="OrthoDB" id="5804279at2759"/>
<protein>
    <recommendedName>
        <fullName evidence="3">GSKIP domain-containing protein</fullName>
    </recommendedName>
</protein>
<dbReference type="InterPro" id="IPR023231">
    <property type="entry name" value="GSKIP_dom_sf"/>
</dbReference>
<name>A0A4U8V1C4_STECR</name>
<dbReference type="Gene3D" id="3.30.2280.10">
    <property type="entry name" value="Hypothetical protein (hspc210)"/>
    <property type="match status" value="1"/>
</dbReference>
<dbReference type="GO" id="GO:0051018">
    <property type="term" value="F:protein kinase A binding"/>
    <property type="evidence" value="ECO:0007669"/>
    <property type="project" value="TreeGrafter"/>
</dbReference>
<dbReference type="SUPFAM" id="SSF103107">
    <property type="entry name" value="Hypothetical protein c14orf129, hspc210"/>
    <property type="match status" value="1"/>
</dbReference>
<dbReference type="PANTHER" id="PTHR12490">
    <property type="entry name" value="GSK3B-INTERACTING PROTEIN"/>
    <property type="match status" value="1"/>
</dbReference>
<dbReference type="STRING" id="34508.A0A4U8V1C4"/>
<accession>A0A4U8V1C4</accession>
<gene>
    <name evidence="4" type="ORF">L596_006184</name>
</gene>
<reference evidence="4" key="1">
    <citation type="submission" date="2013-11" db="EMBL/GenBank/DDBJ databases">
        <authorList>
            <person name="Sternberg P."/>
            <person name="Dillman A."/>
            <person name="Macchietto M."/>
        </authorList>
    </citation>
    <scope>NUCLEOTIDE SEQUENCE</scope>
    <source>
        <strain evidence="4">ALL</strain>
    </source>
</reference>
<comment type="similarity">
    <text evidence="1">Belongs to the GSKIP family.</text>
</comment>
<evidence type="ECO:0000256" key="1">
    <source>
        <dbReference type="ARBA" id="ARBA00009571"/>
    </source>
</evidence>
<evidence type="ECO:0000313" key="4">
    <source>
        <dbReference type="EMBL" id="TMS39700.1"/>
    </source>
</evidence>
<feature type="compositionally biased region" description="Basic residues" evidence="2">
    <location>
        <begin position="44"/>
        <end position="57"/>
    </location>
</feature>
<feature type="domain" description="GSKIP" evidence="3">
    <location>
        <begin position="100"/>
        <end position="204"/>
    </location>
</feature>
<proteinExistence type="inferred from homology"/>
<dbReference type="PANTHER" id="PTHR12490:SF4">
    <property type="entry name" value="GSK3B-INTERACTING PROTEIN"/>
    <property type="match status" value="1"/>
</dbReference>
<feature type="region of interest" description="Disordered" evidence="2">
    <location>
        <begin position="44"/>
        <end position="64"/>
    </location>
</feature>
<dbReference type="InterPro" id="IPR007967">
    <property type="entry name" value="GSKIP_dom"/>
</dbReference>
<evidence type="ECO:0000259" key="3">
    <source>
        <dbReference type="Pfam" id="PF05303"/>
    </source>
</evidence>
<organism evidence="4">
    <name type="scientific">Steinernema carpocapsae</name>
    <name type="common">Entomopathogenic nematode</name>
    <dbReference type="NCBI Taxonomy" id="34508"/>
    <lineage>
        <taxon>Eukaryota</taxon>
        <taxon>Metazoa</taxon>
        <taxon>Ecdysozoa</taxon>
        <taxon>Nematoda</taxon>
        <taxon>Chromadorea</taxon>
        <taxon>Rhabditida</taxon>
        <taxon>Tylenchina</taxon>
        <taxon>Panagrolaimomorpha</taxon>
        <taxon>Strongyloidoidea</taxon>
        <taxon>Steinernematidae</taxon>
        <taxon>Steinernema</taxon>
    </lineage>
</organism>
<dbReference type="EMBL" id="AZBU02000001">
    <property type="protein sequence ID" value="TMS39700.1"/>
    <property type="molecule type" value="Genomic_DNA"/>
</dbReference>
<dbReference type="AlphaFoldDB" id="A0A4U8V1C4"/>
<dbReference type="GO" id="GO:0019207">
    <property type="term" value="F:kinase regulator activity"/>
    <property type="evidence" value="ECO:0007669"/>
    <property type="project" value="TreeGrafter"/>
</dbReference>
<sequence>MANRRASLSVEPSAQSRAVCFATAAAVFVAAAVEHHFRQCGRNSTHRHVHASRRATKRVQEETGSNVCSPISLEDIAAMNRKRHAAYGGKMPNHEGGPLELEAIAAVHELAPYVQAISVSEMLPRTADLIFVNVKTFEGHPYTLELTMKGWRIASSHTDSMNGDYTNIELHIKYYENAKLVLDFLSPNHACRFNHCLTERLNQLKSHIDQNDEEKGIVTDGNENHIVRMVIEQPPETATSGEEGELIFEMHHD</sequence>
<comment type="caution">
    <text evidence="4">The sequence shown here is derived from an EMBL/GenBank/DDBJ whole genome shotgun (WGS) entry which is preliminary data.</text>
</comment>
<dbReference type="GO" id="GO:0060828">
    <property type="term" value="P:regulation of canonical Wnt signaling pathway"/>
    <property type="evidence" value="ECO:0007669"/>
    <property type="project" value="InterPro"/>
</dbReference>
<reference evidence="4" key="3">
    <citation type="journal article" date="2019" name="G3 (Bethesda)">
        <title>Hybrid Assembly of the Genome of the Entomopathogenic Nematode Steinernema carpocapsae Identifies the X-Chromosome.</title>
        <authorList>
            <person name="Serra L."/>
            <person name="Macchietto M."/>
            <person name="Macias-Munoz A."/>
            <person name="McGill C.J."/>
            <person name="Rodriguez I.M."/>
            <person name="Rodriguez B."/>
            <person name="Murad R."/>
            <person name="Mortazavi A."/>
        </authorList>
    </citation>
    <scope>NUCLEOTIDE SEQUENCE [LARGE SCALE GENOMIC DNA]</scope>
    <source>
        <strain evidence="4">ALL</strain>
    </source>
</reference>
<reference evidence="4" key="2">
    <citation type="journal article" date="2015" name="Genome Biol.">
        <title>Comparative genomics of Steinernema reveals deeply conserved gene regulatory networks.</title>
        <authorList>
            <person name="Dillman A.R."/>
            <person name="Macchietto M."/>
            <person name="Porter C.F."/>
            <person name="Rogers A."/>
            <person name="Williams B."/>
            <person name="Antoshechkin I."/>
            <person name="Lee M.M."/>
            <person name="Goodwin Z."/>
            <person name="Lu X."/>
            <person name="Lewis E.E."/>
            <person name="Goodrich-Blair H."/>
            <person name="Stock S.P."/>
            <person name="Adams B.J."/>
            <person name="Sternberg P.W."/>
            <person name="Mortazavi A."/>
        </authorList>
    </citation>
    <scope>NUCLEOTIDE SEQUENCE [LARGE SCALE GENOMIC DNA]</scope>
    <source>
        <strain evidence="4">ALL</strain>
    </source>
</reference>